<accession>A0A9D1KRV7</accession>
<keyword evidence="2" id="KW-0479">Metal-binding</keyword>
<dbReference type="SUPFAM" id="SSF54862">
    <property type="entry name" value="4Fe-4S ferredoxins"/>
    <property type="match status" value="1"/>
</dbReference>
<dbReference type="Pfam" id="PF04060">
    <property type="entry name" value="FeS"/>
    <property type="match status" value="1"/>
</dbReference>
<evidence type="ECO:0000259" key="5">
    <source>
        <dbReference type="PROSITE" id="PS51379"/>
    </source>
</evidence>
<evidence type="ECO:0000256" key="2">
    <source>
        <dbReference type="ARBA" id="ARBA00022723"/>
    </source>
</evidence>
<name>A0A9D1KRV7_9FIRM</name>
<dbReference type="InterPro" id="IPR017900">
    <property type="entry name" value="4Fe4S_Fe_S_CS"/>
</dbReference>
<dbReference type="InterPro" id="IPR009016">
    <property type="entry name" value="Fe_hydrogenase"/>
</dbReference>
<dbReference type="Gene3D" id="1.10.15.40">
    <property type="entry name" value="Electron transport complex subunit B, putative Fe-S cluster"/>
    <property type="match status" value="1"/>
</dbReference>
<dbReference type="SUPFAM" id="SSF53920">
    <property type="entry name" value="Fe-only hydrogenase"/>
    <property type="match status" value="1"/>
</dbReference>
<gene>
    <name evidence="7" type="ORF">IAC43_01575</name>
</gene>
<dbReference type="InterPro" id="IPR007202">
    <property type="entry name" value="4Fe-4S_dom"/>
</dbReference>
<evidence type="ECO:0000256" key="4">
    <source>
        <dbReference type="ARBA" id="ARBA00023014"/>
    </source>
</evidence>
<feature type="domain" description="4Fe-4S" evidence="6">
    <location>
        <begin position="370"/>
        <end position="429"/>
    </location>
</feature>
<dbReference type="Pfam" id="PF02906">
    <property type="entry name" value="Fe_hyd_lg_C"/>
    <property type="match status" value="2"/>
</dbReference>
<dbReference type="InterPro" id="IPR017896">
    <property type="entry name" value="4Fe4S_Fe-S-bd"/>
</dbReference>
<sequence length="442" mass="48537">MQEFFHSVTLDRDKCKGCINCIKRCPTEAIRVRNKKAYIIAERCIDCGECIRVCPHHAKRATCDSLDILDRYPYTIALPAPSFMAQFNNLEDIDIVLNALIDFGFNEVFEVAKAAEIVSAATRKLMESRRLPRPVISSACPAVTRLIRVRFPGLIDQVLPLHAPIEVAARMAKRAAAAKTGLPMEQIGAIFISPCPAKVTATRMPLGTEKSWVDGVVAVSDIYPKLLGLMKNAATHEIDMLSETGKIGISWGSSGGESSGLINDNYLAADGIENVIRVLEDLEDEKFRDVDFIELNACSGGCVGGVLNVENPYVAKTKLYRIRKHLPVSLNHLEDADLADPELKNDLSWDTPLEFVPVLKLDEDVFEAMKKMEQAEEICQSLEGLDCGSCGAPSCRALAEDVVRGLASVDDCVFRFKEKNGYVPAPFRSEQAGGKDGKEETV</sequence>
<reference evidence="7" key="1">
    <citation type="submission" date="2020-10" db="EMBL/GenBank/DDBJ databases">
        <authorList>
            <person name="Gilroy R."/>
        </authorList>
    </citation>
    <scope>NUCLEOTIDE SEQUENCE</scope>
    <source>
        <strain evidence="7">ChiBcec7-5410</strain>
    </source>
</reference>
<dbReference type="PANTHER" id="PTHR43560">
    <property type="entry name" value="ION-TRANSLOCATING OXIDOREDUCTASE COMPLEX SUBUNIT B"/>
    <property type="match status" value="1"/>
</dbReference>
<dbReference type="Gene3D" id="3.40.950.10">
    <property type="entry name" value="Fe-only Hydrogenase (Larger Subunit), Chain L, domain 3"/>
    <property type="match status" value="1"/>
</dbReference>
<dbReference type="Pfam" id="PF13237">
    <property type="entry name" value="Fer4_10"/>
    <property type="match status" value="1"/>
</dbReference>
<dbReference type="PROSITE" id="PS51656">
    <property type="entry name" value="4FE4S"/>
    <property type="match status" value="1"/>
</dbReference>
<evidence type="ECO:0000313" key="7">
    <source>
        <dbReference type="EMBL" id="HIT93851.1"/>
    </source>
</evidence>
<dbReference type="PANTHER" id="PTHR43560:SF1">
    <property type="entry name" value="ION-TRANSLOCATING OXIDOREDUCTASE COMPLEX SUBUNIT B"/>
    <property type="match status" value="1"/>
</dbReference>
<feature type="domain" description="4Fe-4S ferredoxin-type" evidence="5">
    <location>
        <begin position="6"/>
        <end position="35"/>
    </location>
</feature>
<keyword evidence="4" id="KW-0411">Iron-sulfur</keyword>
<dbReference type="AlphaFoldDB" id="A0A9D1KRV7"/>
<organism evidence="7 8">
    <name type="scientific">Candidatus Faecivivens stercoripullorum</name>
    <dbReference type="NCBI Taxonomy" id="2840805"/>
    <lineage>
        <taxon>Bacteria</taxon>
        <taxon>Bacillati</taxon>
        <taxon>Bacillota</taxon>
        <taxon>Clostridia</taxon>
        <taxon>Eubacteriales</taxon>
        <taxon>Oscillospiraceae</taxon>
        <taxon>Oscillospiraceae incertae sedis</taxon>
        <taxon>Candidatus Faecivivens</taxon>
    </lineage>
</organism>
<dbReference type="GO" id="GO:0051539">
    <property type="term" value="F:4 iron, 4 sulfur cluster binding"/>
    <property type="evidence" value="ECO:0007669"/>
    <property type="project" value="UniProtKB-KW"/>
</dbReference>
<evidence type="ECO:0000256" key="1">
    <source>
        <dbReference type="ARBA" id="ARBA00022485"/>
    </source>
</evidence>
<dbReference type="EMBL" id="DVLW01000040">
    <property type="protein sequence ID" value="HIT93851.1"/>
    <property type="molecule type" value="Genomic_DNA"/>
</dbReference>
<protein>
    <submittedName>
        <fullName evidence="7">4Fe-4S binding protein</fullName>
    </submittedName>
</protein>
<dbReference type="PROSITE" id="PS51379">
    <property type="entry name" value="4FE4S_FER_2"/>
    <property type="match status" value="2"/>
</dbReference>
<dbReference type="Gene3D" id="3.30.70.20">
    <property type="match status" value="1"/>
</dbReference>
<dbReference type="PROSITE" id="PS00198">
    <property type="entry name" value="4FE4S_FER_1"/>
    <property type="match status" value="1"/>
</dbReference>
<comment type="caution">
    <text evidence="7">The sequence shown here is derived from an EMBL/GenBank/DDBJ whole genome shotgun (WGS) entry which is preliminary data.</text>
</comment>
<evidence type="ECO:0000256" key="3">
    <source>
        <dbReference type="ARBA" id="ARBA00023004"/>
    </source>
</evidence>
<keyword evidence="3" id="KW-0408">Iron</keyword>
<evidence type="ECO:0000259" key="6">
    <source>
        <dbReference type="PROSITE" id="PS51656"/>
    </source>
</evidence>
<proteinExistence type="predicted"/>
<dbReference type="Proteomes" id="UP000824160">
    <property type="component" value="Unassembled WGS sequence"/>
</dbReference>
<keyword evidence="1" id="KW-0004">4Fe-4S</keyword>
<dbReference type="InterPro" id="IPR050395">
    <property type="entry name" value="4Fe4S_Ferredoxin_RnfB"/>
</dbReference>
<dbReference type="GO" id="GO:0046872">
    <property type="term" value="F:metal ion binding"/>
    <property type="evidence" value="ECO:0007669"/>
    <property type="project" value="UniProtKB-KW"/>
</dbReference>
<dbReference type="InterPro" id="IPR004108">
    <property type="entry name" value="Fe_hydrogenase_lsu_C"/>
</dbReference>
<reference evidence="7" key="2">
    <citation type="journal article" date="2021" name="PeerJ">
        <title>Extensive microbial diversity within the chicken gut microbiome revealed by metagenomics and culture.</title>
        <authorList>
            <person name="Gilroy R."/>
            <person name="Ravi A."/>
            <person name="Getino M."/>
            <person name="Pursley I."/>
            <person name="Horton D.L."/>
            <person name="Alikhan N.F."/>
            <person name="Baker D."/>
            <person name="Gharbi K."/>
            <person name="Hall N."/>
            <person name="Watson M."/>
            <person name="Adriaenssens E.M."/>
            <person name="Foster-Nyarko E."/>
            <person name="Jarju S."/>
            <person name="Secka A."/>
            <person name="Antonio M."/>
            <person name="Oren A."/>
            <person name="Chaudhuri R.R."/>
            <person name="La Ragione R."/>
            <person name="Hildebrand F."/>
            <person name="Pallen M.J."/>
        </authorList>
    </citation>
    <scope>NUCLEOTIDE SEQUENCE</scope>
    <source>
        <strain evidence="7">ChiBcec7-5410</strain>
    </source>
</reference>
<evidence type="ECO:0000313" key="8">
    <source>
        <dbReference type="Proteomes" id="UP000824160"/>
    </source>
</evidence>
<feature type="domain" description="4Fe-4S ferredoxin-type" evidence="5">
    <location>
        <begin position="36"/>
        <end position="64"/>
    </location>
</feature>